<dbReference type="EMBL" id="PKMF04000178">
    <property type="protein sequence ID" value="KAK7844874.1"/>
    <property type="molecule type" value="Genomic_DNA"/>
</dbReference>
<name>A0AAW0L1R7_QUESU</name>
<dbReference type="InterPro" id="IPR006865">
    <property type="entry name" value="DUF629"/>
</dbReference>
<proteinExistence type="predicted"/>
<sequence length="163" mass="19706">MLLKYCLMNRTLVLVLFLDERELERVLAFLKKELETSCRLRSLHTSIMRDRLRGNPKIIRQGIVLSDNLSRLIPLFDESKSSGQEYGDHIFQWLFEGDEPIGEKLEEWTNYKEDMKRLGMELLKIIQAEMHRLKNTWEKKYKHWRQGNLWQDMENKCVEEDKF</sequence>
<reference evidence="2 3" key="1">
    <citation type="journal article" date="2018" name="Sci. Data">
        <title>The draft genome sequence of cork oak.</title>
        <authorList>
            <person name="Ramos A.M."/>
            <person name="Usie A."/>
            <person name="Barbosa P."/>
            <person name="Barros P.M."/>
            <person name="Capote T."/>
            <person name="Chaves I."/>
            <person name="Simoes F."/>
            <person name="Abreu I."/>
            <person name="Carrasquinho I."/>
            <person name="Faro C."/>
            <person name="Guimaraes J.B."/>
            <person name="Mendonca D."/>
            <person name="Nobrega F."/>
            <person name="Rodrigues L."/>
            <person name="Saibo N.J.M."/>
            <person name="Varela M.C."/>
            <person name="Egas C."/>
            <person name="Matos J."/>
            <person name="Miguel C.M."/>
            <person name="Oliveira M.M."/>
            <person name="Ricardo C.P."/>
            <person name="Goncalves S."/>
        </authorList>
    </citation>
    <scope>NUCLEOTIDE SEQUENCE [LARGE SCALE GENOMIC DNA]</scope>
    <source>
        <strain evidence="3">cv. HL8</strain>
    </source>
</reference>
<organism evidence="2 3">
    <name type="scientific">Quercus suber</name>
    <name type="common">Cork oak</name>
    <dbReference type="NCBI Taxonomy" id="58331"/>
    <lineage>
        <taxon>Eukaryota</taxon>
        <taxon>Viridiplantae</taxon>
        <taxon>Streptophyta</taxon>
        <taxon>Embryophyta</taxon>
        <taxon>Tracheophyta</taxon>
        <taxon>Spermatophyta</taxon>
        <taxon>Magnoliopsida</taxon>
        <taxon>eudicotyledons</taxon>
        <taxon>Gunneridae</taxon>
        <taxon>Pentapetalae</taxon>
        <taxon>rosids</taxon>
        <taxon>fabids</taxon>
        <taxon>Fagales</taxon>
        <taxon>Fagaceae</taxon>
        <taxon>Quercus</taxon>
    </lineage>
</organism>
<comment type="caution">
    <text evidence="2">The sequence shown here is derived from an EMBL/GenBank/DDBJ whole genome shotgun (WGS) entry which is preliminary data.</text>
</comment>
<evidence type="ECO:0000313" key="2">
    <source>
        <dbReference type="EMBL" id="KAK7844874.1"/>
    </source>
</evidence>
<accession>A0AAW0L1R7</accession>
<dbReference type="Proteomes" id="UP000237347">
    <property type="component" value="Unassembled WGS sequence"/>
</dbReference>
<keyword evidence="3" id="KW-1185">Reference proteome</keyword>
<dbReference type="AlphaFoldDB" id="A0AAW0L1R7"/>
<dbReference type="Pfam" id="PF04780">
    <property type="entry name" value="DUF629"/>
    <property type="match status" value="1"/>
</dbReference>
<evidence type="ECO:0000313" key="3">
    <source>
        <dbReference type="Proteomes" id="UP000237347"/>
    </source>
</evidence>
<protein>
    <recommendedName>
        <fullName evidence="1">DUF629 domain-containing protein</fullName>
    </recommendedName>
</protein>
<feature type="domain" description="DUF629" evidence="1">
    <location>
        <begin position="82"/>
        <end position="162"/>
    </location>
</feature>
<gene>
    <name evidence="2" type="ORF">CFP56_010241</name>
</gene>
<evidence type="ECO:0000259" key="1">
    <source>
        <dbReference type="Pfam" id="PF04780"/>
    </source>
</evidence>